<evidence type="ECO:0000313" key="1">
    <source>
        <dbReference type="EMBL" id="EMC98929.1"/>
    </source>
</evidence>
<evidence type="ECO:0000313" key="2">
    <source>
        <dbReference type="Proteomes" id="UP000011761"/>
    </source>
</evidence>
<dbReference type="AlphaFoldDB" id="M2NHU7"/>
<protein>
    <submittedName>
        <fullName evidence="1">Uncharacterized protein</fullName>
    </submittedName>
</protein>
<dbReference type="RefSeq" id="XP_007674021.1">
    <property type="nucleotide sequence ID" value="XM_007675831.1"/>
</dbReference>
<sequence length="76" mass="8733">MRGEPHTHTTLHSTEVFARVTRRSEENCVQTVDTWLCRYTPSLVQTPRDALYGSGLTRVNLITAVVLVCTNWNRSW</sequence>
<dbReference type="EMBL" id="KB445552">
    <property type="protein sequence ID" value="EMC98929.1"/>
    <property type="molecule type" value="Genomic_DNA"/>
</dbReference>
<reference evidence="1 2" key="1">
    <citation type="journal article" date="2012" name="PLoS Pathog.">
        <title>Diverse lifestyles and strategies of plant pathogenesis encoded in the genomes of eighteen Dothideomycetes fungi.</title>
        <authorList>
            <person name="Ohm R.A."/>
            <person name="Feau N."/>
            <person name="Henrissat B."/>
            <person name="Schoch C.L."/>
            <person name="Horwitz B.A."/>
            <person name="Barry K.W."/>
            <person name="Condon B.J."/>
            <person name="Copeland A.C."/>
            <person name="Dhillon B."/>
            <person name="Glaser F."/>
            <person name="Hesse C.N."/>
            <person name="Kosti I."/>
            <person name="LaButti K."/>
            <person name="Lindquist E.A."/>
            <person name="Lucas S."/>
            <person name="Salamov A.A."/>
            <person name="Bradshaw R.E."/>
            <person name="Ciuffetti L."/>
            <person name="Hamelin R.C."/>
            <person name="Kema G.H.J."/>
            <person name="Lawrence C."/>
            <person name="Scott J.A."/>
            <person name="Spatafora J.W."/>
            <person name="Turgeon B.G."/>
            <person name="de Wit P.J.G.M."/>
            <person name="Zhong S."/>
            <person name="Goodwin S.B."/>
            <person name="Grigoriev I.V."/>
        </authorList>
    </citation>
    <scope>NUCLEOTIDE SEQUENCE [LARGE SCALE GENOMIC DNA]</scope>
    <source>
        <strain evidence="1 2">UAMH 10762</strain>
    </source>
</reference>
<keyword evidence="2" id="KW-1185">Reference proteome</keyword>
<name>M2NHU7_BAUPA</name>
<gene>
    <name evidence="1" type="ORF">BAUCODRAFT_385398</name>
</gene>
<organism evidence="1 2">
    <name type="scientific">Baudoinia panamericana (strain UAMH 10762)</name>
    <name type="common">Angels' share fungus</name>
    <name type="synonym">Baudoinia compniacensis (strain UAMH 10762)</name>
    <dbReference type="NCBI Taxonomy" id="717646"/>
    <lineage>
        <taxon>Eukaryota</taxon>
        <taxon>Fungi</taxon>
        <taxon>Dikarya</taxon>
        <taxon>Ascomycota</taxon>
        <taxon>Pezizomycotina</taxon>
        <taxon>Dothideomycetes</taxon>
        <taxon>Dothideomycetidae</taxon>
        <taxon>Mycosphaerellales</taxon>
        <taxon>Teratosphaeriaceae</taxon>
        <taxon>Baudoinia</taxon>
    </lineage>
</organism>
<dbReference type="HOGENOM" id="CLU_2654109_0_0_1"/>
<proteinExistence type="predicted"/>
<dbReference type="KEGG" id="bcom:BAUCODRAFT_385398"/>
<dbReference type="GeneID" id="19113558"/>
<dbReference type="Proteomes" id="UP000011761">
    <property type="component" value="Unassembled WGS sequence"/>
</dbReference>
<accession>M2NHU7</accession>